<gene>
    <name evidence="3" type="ORF">BS50DRAFT_584721</name>
</gene>
<keyword evidence="2" id="KW-1133">Transmembrane helix</keyword>
<keyword evidence="2" id="KW-0812">Transmembrane</keyword>
<sequence>MYIEDTSAPLEAHYSGEISGVSGEEPTSAEGQNIVGQPENHEGHKNEKDEHGGKLDGAVRSATTNPGEGVQAQPGKREAARDSVSVDKELRSGSTHIVEAHPSNIPGPDMHTNIVPAKGINATDTCNKDVHPVIAPQESAPSATTPSGNVLLGSTSSNSMHPDQEECQSLISSKQNLGEKLHIDPPERFQTRFPGWRAVMTQTGISTPIFRLTWSTHVGTACVRCDFYSFLRSDSDVVYNGAEILPSPGNIRMTFLHFWRRRYQQHAVGRRGNTKQRFVTSDNAWWYNNHVVVGIMNRWTGVPRERLIRNVSLSQFLRYIHRVSRMLRPWWVRVFSLKSIQGFAIYQCYPNDGHHSAVDLDHHTELVLQEFYHDYMYGEDNTGSRWLHWIQQHFNQGDSEPDKPRLALQLVLRWDGRKIGFYGLTPVLLSLAVGFWLQYSQKGDRIAVIHTAWTVSGYILGAASILIAIGAAITQGALYAESNHTVPPNSMIELDDIIAPINSSVGFILVGHKYQSVREYRIALYR</sequence>
<evidence type="ECO:0000313" key="4">
    <source>
        <dbReference type="Proteomes" id="UP000240883"/>
    </source>
</evidence>
<protein>
    <submittedName>
        <fullName evidence="3">Uncharacterized protein</fullName>
    </submittedName>
</protein>
<reference evidence="3 4" key="1">
    <citation type="journal article" date="2018" name="Front. Microbiol.">
        <title>Genome-Wide Analysis of Corynespora cassiicola Leaf Fall Disease Putative Effectors.</title>
        <authorList>
            <person name="Lopez D."/>
            <person name="Ribeiro S."/>
            <person name="Label P."/>
            <person name="Fumanal B."/>
            <person name="Venisse J.S."/>
            <person name="Kohler A."/>
            <person name="de Oliveira R.R."/>
            <person name="Labutti K."/>
            <person name="Lipzen A."/>
            <person name="Lail K."/>
            <person name="Bauer D."/>
            <person name="Ohm R.A."/>
            <person name="Barry K.W."/>
            <person name="Spatafora J."/>
            <person name="Grigoriev I.V."/>
            <person name="Martin F.M."/>
            <person name="Pujade-Renaud V."/>
        </authorList>
    </citation>
    <scope>NUCLEOTIDE SEQUENCE [LARGE SCALE GENOMIC DNA]</scope>
    <source>
        <strain evidence="3 4">Philippines</strain>
    </source>
</reference>
<feature type="transmembrane region" description="Helical" evidence="2">
    <location>
        <begin position="458"/>
        <end position="480"/>
    </location>
</feature>
<feature type="region of interest" description="Disordered" evidence="1">
    <location>
        <begin position="1"/>
        <end position="93"/>
    </location>
</feature>
<dbReference type="AlphaFoldDB" id="A0A2T2P0L7"/>
<organism evidence="3 4">
    <name type="scientific">Corynespora cassiicola Philippines</name>
    <dbReference type="NCBI Taxonomy" id="1448308"/>
    <lineage>
        <taxon>Eukaryota</taxon>
        <taxon>Fungi</taxon>
        <taxon>Dikarya</taxon>
        <taxon>Ascomycota</taxon>
        <taxon>Pezizomycotina</taxon>
        <taxon>Dothideomycetes</taxon>
        <taxon>Pleosporomycetidae</taxon>
        <taxon>Pleosporales</taxon>
        <taxon>Corynesporascaceae</taxon>
        <taxon>Corynespora</taxon>
    </lineage>
</organism>
<evidence type="ECO:0000256" key="1">
    <source>
        <dbReference type="SAM" id="MobiDB-lite"/>
    </source>
</evidence>
<keyword evidence="4" id="KW-1185">Reference proteome</keyword>
<feature type="transmembrane region" description="Helical" evidence="2">
    <location>
        <begin position="419"/>
        <end position="437"/>
    </location>
</feature>
<accession>A0A2T2P0L7</accession>
<proteinExistence type="predicted"/>
<feature type="compositionally biased region" description="Basic and acidic residues" evidence="1">
    <location>
        <begin position="39"/>
        <end position="54"/>
    </location>
</feature>
<evidence type="ECO:0000256" key="2">
    <source>
        <dbReference type="SAM" id="Phobius"/>
    </source>
</evidence>
<dbReference type="EMBL" id="KZ678131">
    <property type="protein sequence ID" value="PSN71197.1"/>
    <property type="molecule type" value="Genomic_DNA"/>
</dbReference>
<name>A0A2T2P0L7_CORCC</name>
<feature type="compositionally biased region" description="Basic and acidic residues" evidence="1">
    <location>
        <begin position="75"/>
        <end position="91"/>
    </location>
</feature>
<dbReference type="OrthoDB" id="3785856at2759"/>
<evidence type="ECO:0000313" key="3">
    <source>
        <dbReference type="EMBL" id="PSN71197.1"/>
    </source>
</evidence>
<dbReference type="Proteomes" id="UP000240883">
    <property type="component" value="Unassembled WGS sequence"/>
</dbReference>
<keyword evidence="2" id="KW-0472">Membrane</keyword>